<reference evidence="2" key="1">
    <citation type="submission" date="2023-02" db="EMBL/GenBank/DDBJ databases">
        <title>Georgenia sp.10Sc9-8, isolated from a soil sample collected from the Taklamakan desert.</title>
        <authorList>
            <person name="Liu S."/>
        </authorList>
    </citation>
    <scope>NUCLEOTIDE SEQUENCE</scope>
    <source>
        <strain evidence="2">10Sc9-8</strain>
    </source>
</reference>
<feature type="compositionally biased region" description="Low complexity" evidence="1">
    <location>
        <begin position="88"/>
        <end position="101"/>
    </location>
</feature>
<evidence type="ECO:0000313" key="3">
    <source>
        <dbReference type="Proteomes" id="UP001165561"/>
    </source>
</evidence>
<sequence length="101" mass="9843">MSSVLDAVALAVAVGAVLIALAVAVVAGVRTAVGVLLELLLAAGLLRLAADPDWDRIALTAVIIGLRHLISASLKVSAHPGASRRDSSAAAPGTGASAVTG</sequence>
<dbReference type="EMBL" id="JARACI010000592">
    <property type="protein sequence ID" value="MDD9205645.1"/>
    <property type="molecule type" value="Genomic_DNA"/>
</dbReference>
<comment type="caution">
    <text evidence="2">The sequence shown here is derived from an EMBL/GenBank/DDBJ whole genome shotgun (WGS) entry which is preliminary data.</text>
</comment>
<evidence type="ECO:0000256" key="1">
    <source>
        <dbReference type="SAM" id="MobiDB-lite"/>
    </source>
</evidence>
<protein>
    <submittedName>
        <fullName evidence="2">DUF1622 domain-containing protein</fullName>
    </submittedName>
</protein>
<gene>
    <name evidence="2" type="ORF">PU560_04070</name>
</gene>
<proteinExistence type="predicted"/>
<accession>A0ABT5TWW0</accession>
<dbReference type="Proteomes" id="UP001165561">
    <property type="component" value="Unassembled WGS sequence"/>
</dbReference>
<name>A0ABT5TWW0_9MICO</name>
<feature type="region of interest" description="Disordered" evidence="1">
    <location>
        <begin position="80"/>
        <end position="101"/>
    </location>
</feature>
<keyword evidence="3" id="KW-1185">Reference proteome</keyword>
<organism evidence="2 3">
    <name type="scientific">Georgenia halotolerans</name>
    <dbReference type="NCBI Taxonomy" id="3028317"/>
    <lineage>
        <taxon>Bacteria</taxon>
        <taxon>Bacillati</taxon>
        <taxon>Actinomycetota</taxon>
        <taxon>Actinomycetes</taxon>
        <taxon>Micrococcales</taxon>
        <taxon>Bogoriellaceae</taxon>
        <taxon>Georgenia</taxon>
    </lineage>
</organism>
<evidence type="ECO:0000313" key="2">
    <source>
        <dbReference type="EMBL" id="MDD9205645.1"/>
    </source>
</evidence>